<dbReference type="PANTHER" id="PTHR31465:SF27">
    <property type="entry name" value="DOMAIN PROTEIN, PUTATIVE (AFU_ORTHOLOGUE AFUA_3G01030)-RELATED"/>
    <property type="match status" value="1"/>
</dbReference>
<proteinExistence type="predicted"/>
<evidence type="ECO:0000313" key="7">
    <source>
        <dbReference type="Proteomes" id="UP000037696"/>
    </source>
</evidence>
<accession>A0A0M8P6Q6</accession>
<evidence type="ECO:0000256" key="1">
    <source>
        <dbReference type="ARBA" id="ARBA00004141"/>
    </source>
</evidence>
<evidence type="ECO:0000256" key="5">
    <source>
        <dbReference type="SAM" id="Phobius"/>
    </source>
</evidence>
<feature type="transmembrane region" description="Helical" evidence="5">
    <location>
        <begin position="53"/>
        <end position="72"/>
    </location>
</feature>
<dbReference type="Proteomes" id="UP000037696">
    <property type="component" value="Unassembled WGS sequence"/>
</dbReference>
<dbReference type="STRING" id="229535.A0A0M8P6Q6"/>
<comment type="subcellular location">
    <subcellularLocation>
        <location evidence="1">Membrane</location>
        <topology evidence="1">Multi-pass membrane protein</topology>
    </subcellularLocation>
</comment>
<feature type="transmembrane region" description="Helical" evidence="5">
    <location>
        <begin position="79"/>
        <end position="97"/>
    </location>
</feature>
<sequence length="130" mass="14894">MREYAYARTRPPLLIKVKGLGIRQLRRFWHIHDMGELKPYKGGYYLWKYVPSLPPAIIFLTLFLAATTFHFWKLHRTKAWFCLPFSIGGLFEVIGYIGRAAANNSTDSVVLFAIQNVFLLLGPTLFAASV</sequence>
<keyword evidence="2 5" id="KW-0812">Transmembrane</keyword>
<organism evidence="6 7">
    <name type="scientific">Penicillium nordicum</name>
    <dbReference type="NCBI Taxonomy" id="229535"/>
    <lineage>
        <taxon>Eukaryota</taxon>
        <taxon>Fungi</taxon>
        <taxon>Dikarya</taxon>
        <taxon>Ascomycota</taxon>
        <taxon>Pezizomycotina</taxon>
        <taxon>Eurotiomycetes</taxon>
        <taxon>Eurotiomycetidae</taxon>
        <taxon>Eurotiales</taxon>
        <taxon>Aspergillaceae</taxon>
        <taxon>Penicillium</taxon>
    </lineage>
</organism>
<evidence type="ECO:0000256" key="4">
    <source>
        <dbReference type="ARBA" id="ARBA00023136"/>
    </source>
</evidence>
<dbReference type="EMBL" id="LHQQ01000106">
    <property type="protein sequence ID" value="KOS42424.1"/>
    <property type="molecule type" value="Genomic_DNA"/>
</dbReference>
<dbReference type="InterPro" id="IPR007568">
    <property type="entry name" value="RTA1"/>
</dbReference>
<reference evidence="6 7" key="1">
    <citation type="submission" date="2015-08" db="EMBL/GenBank/DDBJ databases">
        <title>Genome sequencing of Penicillium nordicum.</title>
        <authorList>
            <person name="Nguyen H.D."/>
            <person name="Seifert K.A."/>
        </authorList>
    </citation>
    <scope>NUCLEOTIDE SEQUENCE [LARGE SCALE GENOMIC DNA]</scope>
    <source>
        <strain evidence="6 7">DAOMC 185683</strain>
    </source>
</reference>
<gene>
    <name evidence="6" type="ORF">ACN38_g6671</name>
</gene>
<evidence type="ECO:0000313" key="6">
    <source>
        <dbReference type="EMBL" id="KOS42424.1"/>
    </source>
</evidence>
<evidence type="ECO:0000256" key="3">
    <source>
        <dbReference type="ARBA" id="ARBA00022989"/>
    </source>
</evidence>
<evidence type="ECO:0000256" key="2">
    <source>
        <dbReference type="ARBA" id="ARBA00022692"/>
    </source>
</evidence>
<evidence type="ECO:0008006" key="8">
    <source>
        <dbReference type="Google" id="ProtNLM"/>
    </source>
</evidence>
<comment type="caution">
    <text evidence="6">The sequence shown here is derived from an EMBL/GenBank/DDBJ whole genome shotgun (WGS) entry which is preliminary data.</text>
</comment>
<keyword evidence="3 5" id="KW-1133">Transmembrane helix</keyword>
<dbReference type="PANTHER" id="PTHR31465">
    <property type="entry name" value="PROTEIN RTA1-RELATED"/>
    <property type="match status" value="1"/>
</dbReference>
<dbReference type="GO" id="GO:0016020">
    <property type="term" value="C:membrane"/>
    <property type="evidence" value="ECO:0007669"/>
    <property type="project" value="UniProtKB-SubCell"/>
</dbReference>
<feature type="transmembrane region" description="Helical" evidence="5">
    <location>
        <begin position="109"/>
        <end position="128"/>
    </location>
</feature>
<dbReference type="AlphaFoldDB" id="A0A0M8P6Q6"/>
<keyword evidence="7" id="KW-1185">Reference proteome</keyword>
<name>A0A0M8P6Q6_9EURO</name>
<dbReference type="OrthoDB" id="3358017at2759"/>
<keyword evidence="4 5" id="KW-0472">Membrane</keyword>
<protein>
    <recommendedName>
        <fullName evidence="8">EXPERA domain-containing protein</fullName>
    </recommendedName>
</protein>
<dbReference type="Pfam" id="PF04479">
    <property type="entry name" value="RTA1"/>
    <property type="match status" value="1"/>
</dbReference>